<comment type="catalytic activity">
    <reaction evidence="21">
        <text>(6R)-5,10-methylenetetrahydrofolyl-(gamma-L-Glu)(n) + L-glutamate + ATP = (6R)-5,10-methylenetetrahydrofolyl-(gamma-L-Glu)(n+1) + ADP + phosphate + H(+)</text>
        <dbReference type="Rhea" id="RHEA:51912"/>
        <dbReference type="Rhea" id="RHEA-COMP:13257"/>
        <dbReference type="Rhea" id="RHEA-COMP:13258"/>
        <dbReference type="ChEBI" id="CHEBI:15378"/>
        <dbReference type="ChEBI" id="CHEBI:29985"/>
        <dbReference type="ChEBI" id="CHEBI:30616"/>
        <dbReference type="ChEBI" id="CHEBI:43474"/>
        <dbReference type="ChEBI" id="CHEBI:136572"/>
        <dbReference type="ChEBI" id="CHEBI:456216"/>
        <dbReference type="EC" id="6.3.2.17"/>
    </reaction>
</comment>
<dbReference type="RefSeq" id="WP_303548208.1">
    <property type="nucleotide sequence ID" value="NZ_JAUOPG010000001.1"/>
</dbReference>
<evidence type="ECO:0000256" key="11">
    <source>
        <dbReference type="ARBA" id="ARBA00022723"/>
    </source>
</evidence>
<organism evidence="26 27">
    <name type="scientific">Neptunomonas phycophila</name>
    <dbReference type="NCBI Taxonomy" id="1572645"/>
    <lineage>
        <taxon>Bacteria</taxon>
        <taxon>Pseudomonadati</taxon>
        <taxon>Pseudomonadota</taxon>
        <taxon>Gammaproteobacteria</taxon>
        <taxon>Oceanospirillales</taxon>
        <taxon>Oceanospirillaceae</taxon>
        <taxon>Neptunomonas</taxon>
    </lineage>
</organism>
<comment type="catalytic activity">
    <reaction evidence="19">
        <text>(6S)-5,6,7,8-tetrahydrofolyl-(gamma-L-Glu)(n) + L-glutamate + ATP = (6S)-5,6,7,8-tetrahydrofolyl-(gamma-L-Glu)(n+1) + ADP + phosphate + H(+)</text>
        <dbReference type="Rhea" id="RHEA:10580"/>
        <dbReference type="Rhea" id="RHEA-COMP:14738"/>
        <dbReference type="Rhea" id="RHEA-COMP:14740"/>
        <dbReference type="ChEBI" id="CHEBI:15378"/>
        <dbReference type="ChEBI" id="CHEBI:29985"/>
        <dbReference type="ChEBI" id="CHEBI:30616"/>
        <dbReference type="ChEBI" id="CHEBI:43474"/>
        <dbReference type="ChEBI" id="CHEBI:141005"/>
        <dbReference type="ChEBI" id="CHEBI:456216"/>
        <dbReference type="EC" id="6.3.2.17"/>
    </reaction>
</comment>
<gene>
    <name evidence="26" type="primary">folC</name>
    <name evidence="26" type="ORF">Q4490_01500</name>
</gene>
<comment type="pathway">
    <text evidence="4">Cofactor biosynthesis; tetrahydrofolylpolyglutamate biosynthesis.</text>
</comment>
<evidence type="ECO:0000256" key="5">
    <source>
        <dbReference type="ARBA" id="ARBA00008276"/>
    </source>
</evidence>
<evidence type="ECO:0000256" key="6">
    <source>
        <dbReference type="ARBA" id="ARBA00011245"/>
    </source>
</evidence>
<proteinExistence type="inferred from homology"/>
<evidence type="ECO:0000256" key="17">
    <source>
        <dbReference type="ARBA" id="ARBA00030592"/>
    </source>
</evidence>
<dbReference type="Gene3D" id="3.40.1190.10">
    <property type="entry name" value="Mur-like, catalytic domain"/>
    <property type="match status" value="1"/>
</dbReference>
<evidence type="ECO:0000256" key="3">
    <source>
        <dbReference type="ARBA" id="ARBA00004799"/>
    </source>
</evidence>
<comment type="catalytic activity">
    <reaction evidence="20">
        <text>10-formyltetrahydrofolyl-(gamma-L-Glu)(n) + L-glutamate + ATP = 10-formyltetrahydrofolyl-(gamma-L-Glu)(n+1) + ADP + phosphate + H(+)</text>
        <dbReference type="Rhea" id="RHEA:51904"/>
        <dbReference type="Rhea" id="RHEA-COMP:13088"/>
        <dbReference type="Rhea" id="RHEA-COMP:14300"/>
        <dbReference type="ChEBI" id="CHEBI:15378"/>
        <dbReference type="ChEBI" id="CHEBI:29985"/>
        <dbReference type="ChEBI" id="CHEBI:30616"/>
        <dbReference type="ChEBI" id="CHEBI:43474"/>
        <dbReference type="ChEBI" id="CHEBI:134413"/>
        <dbReference type="ChEBI" id="CHEBI:456216"/>
        <dbReference type="EC" id="6.3.2.17"/>
    </reaction>
</comment>
<dbReference type="PANTHER" id="PTHR11136">
    <property type="entry name" value="FOLYLPOLYGLUTAMATE SYNTHASE-RELATED"/>
    <property type="match status" value="1"/>
</dbReference>
<dbReference type="PIRSF" id="PIRSF001563">
    <property type="entry name" value="Folylpolyglu_synth"/>
    <property type="match status" value="1"/>
</dbReference>
<dbReference type="InterPro" id="IPR004101">
    <property type="entry name" value="Mur_ligase_C"/>
</dbReference>
<evidence type="ECO:0000256" key="13">
    <source>
        <dbReference type="ARBA" id="ARBA00022840"/>
    </source>
</evidence>
<evidence type="ECO:0000256" key="7">
    <source>
        <dbReference type="ARBA" id="ARBA00013023"/>
    </source>
</evidence>
<keyword evidence="10 23" id="KW-0436">Ligase</keyword>
<dbReference type="FunFam" id="3.40.1190.10:FF:000004">
    <property type="entry name" value="Dihydrofolate synthase/folylpolyglutamate synthase"/>
    <property type="match status" value="1"/>
</dbReference>
<keyword evidence="15" id="KW-0289">Folate biosynthesis</keyword>
<dbReference type="AlphaFoldDB" id="A0AAW7XDH3"/>
<keyword evidence="14" id="KW-0460">Magnesium</keyword>
<evidence type="ECO:0000256" key="4">
    <source>
        <dbReference type="ARBA" id="ARBA00005150"/>
    </source>
</evidence>
<evidence type="ECO:0000256" key="2">
    <source>
        <dbReference type="ARBA" id="ARBA00002714"/>
    </source>
</evidence>
<evidence type="ECO:0000256" key="10">
    <source>
        <dbReference type="ARBA" id="ARBA00022598"/>
    </source>
</evidence>
<evidence type="ECO:0000256" key="15">
    <source>
        <dbReference type="ARBA" id="ARBA00022909"/>
    </source>
</evidence>
<keyword evidence="13 23" id="KW-0067">ATP-binding</keyword>
<evidence type="ECO:0000256" key="12">
    <source>
        <dbReference type="ARBA" id="ARBA00022741"/>
    </source>
</evidence>
<dbReference type="Proteomes" id="UP001169862">
    <property type="component" value="Unassembled WGS sequence"/>
</dbReference>
<protein>
    <recommendedName>
        <fullName evidence="9">Dihydrofolate synthase/folylpolyglutamate synthase</fullName>
        <ecNumber evidence="7">6.3.2.12</ecNumber>
        <ecNumber evidence="8">6.3.2.17</ecNumber>
    </recommendedName>
    <alternativeName>
        <fullName evidence="18">Folylpoly-gamma-glutamate synthetase-dihydrofolate synthetase</fullName>
    </alternativeName>
    <alternativeName>
        <fullName evidence="16">Folylpolyglutamate synthetase</fullName>
    </alternativeName>
    <alternativeName>
        <fullName evidence="17">Tetrahydrofolylpolyglutamate synthase</fullName>
    </alternativeName>
</protein>
<dbReference type="Gene3D" id="3.90.190.20">
    <property type="entry name" value="Mur ligase, C-terminal domain"/>
    <property type="match status" value="1"/>
</dbReference>
<evidence type="ECO:0000256" key="21">
    <source>
        <dbReference type="ARBA" id="ARBA00049035"/>
    </source>
</evidence>
<dbReference type="NCBIfam" id="NF008101">
    <property type="entry name" value="PRK10846.1"/>
    <property type="match status" value="1"/>
</dbReference>
<comment type="similarity">
    <text evidence="5 23">Belongs to the folylpolyglutamate synthase family.</text>
</comment>
<comment type="function">
    <text evidence="2">Functions in two distinct reactions of the de novo folate biosynthetic pathway. Catalyzes the addition of a glutamate residue to dihydropteroate (7,8-dihydropteroate or H2Pte) to form dihydrofolate (7,8-dihydrofolate monoglutamate or H2Pte-Glu). Also catalyzes successive additions of L-glutamate to tetrahydrofolate or 10-formyltetrahydrofolate or 5,10-methylenetetrahydrofolate, leading to folylpolyglutamate derivatives.</text>
</comment>
<dbReference type="InterPro" id="IPR036565">
    <property type="entry name" value="Mur-like_cat_sf"/>
</dbReference>
<dbReference type="EC" id="6.3.2.12" evidence="7"/>
<evidence type="ECO:0000256" key="19">
    <source>
        <dbReference type="ARBA" id="ARBA00047493"/>
    </source>
</evidence>
<dbReference type="InterPro" id="IPR001645">
    <property type="entry name" value="Folylpolyglutamate_synth"/>
</dbReference>
<dbReference type="EMBL" id="JAUOPG010000001">
    <property type="protein sequence ID" value="MDO6452226.1"/>
    <property type="molecule type" value="Genomic_DNA"/>
</dbReference>
<accession>A0AAW7XDH3</accession>
<dbReference type="PANTHER" id="PTHR11136:SF0">
    <property type="entry name" value="DIHYDROFOLATE SYNTHETASE-RELATED"/>
    <property type="match status" value="1"/>
</dbReference>
<keyword evidence="12 23" id="KW-0547">Nucleotide-binding</keyword>
<dbReference type="Pfam" id="PF02875">
    <property type="entry name" value="Mur_ligase_C"/>
    <property type="match status" value="1"/>
</dbReference>
<dbReference type="GO" id="GO:0005524">
    <property type="term" value="F:ATP binding"/>
    <property type="evidence" value="ECO:0007669"/>
    <property type="project" value="UniProtKB-KW"/>
</dbReference>
<name>A0AAW7XDH3_9GAMM</name>
<dbReference type="InterPro" id="IPR013221">
    <property type="entry name" value="Mur_ligase_cen"/>
</dbReference>
<evidence type="ECO:0000256" key="23">
    <source>
        <dbReference type="PIRNR" id="PIRNR001563"/>
    </source>
</evidence>
<reference evidence="26" key="1">
    <citation type="submission" date="2023-07" db="EMBL/GenBank/DDBJ databases">
        <title>Genome content predicts the carbon catabolic preferences of heterotrophic bacteria.</title>
        <authorList>
            <person name="Gralka M."/>
        </authorList>
    </citation>
    <scope>NUCLEOTIDE SEQUENCE</scope>
    <source>
        <strain evidence="26">I2M16</strain>
    </source>
</reference>
<dbReference type="Pfam" id="PF08245">
    <property type="entry name" value="Mur_ligase_M"/>
    <property type="match status" value="1"/>
</dbReference>
<dbReference type="EC" id="6.3.2.17" evidence="8"/>
<dbReference type="GO" id="GO:0046872">
    <property type="term" value="F:metal ion binding"/>
    <property type="evidence" value="ECO:0007669"/>
    <property type="project" value="UniProtKB-KW"/>
</dbReference>
<evidence type="ECO:0000313" key="26">
    <source>
        <dbReference type="EMBL" id="MDO6452226.1"/>
    </source>
</evidence>
<evidence type="ECO:0000256" key="22">
    <source>
        <dbReference type="ARBA" id="ARBA00049161"/>
    </source>
</evidence>
<comment type="cofactor">
    <cofactor evidence="1">
        <name>Mg(2+)</name>
        <dbReference type="ChEBI" id="CHEBI:18420"/>
    </cofactor>
</comment>
<comment type="caution">
    <text evidence="26">The sequence shown here is derived from an EMBL/GenBank/DDBJ whole genome shotgun (WGS) entry which is preliminary data.</text>
</comment>
<dbReference type="InterPro" id="IPR036615">
    <property type="entry name" value="Mur_ligase_C_dom_sf"/>
</dbReference>
<evidence type="ECO:0000259" key="25">
    <source>
        <dbReference type="Pfam" id="PF08245"/>
    </source>
</evidence>
<dbReference type="NCBIfam" id="TIGR01499">
    <property type="entry name" value="folC"/>
    <property type="match status" value="1"/>
</dbReference>
<evidence type="ECO:0000256" key="18">
    <source>
        <dbReference type="ARBA" id="ARBA00032510"/>
    </source>
</evidence>
<evidence type="ECO:0000256" key="9">
    <source>
        <dbReference type="ARBA" id="ARBA00019357"/>
    </source>
</evidence>
<sequence length="426" mass="46229">MNRSEFTLAQWLSWMEASHPVAIDMGLDRCRQVYDSLNLSFEGVTVITVAGTNGKGSSVAMLDAILQAAGYATACYTSPHLSRYNERIRFNSLLSTDDQLVSAFNAVDQARGNISLTYFEMGTLAALWLIAQRKPDVALLEVGLGGRLDVVNLVDADVAVITTIDIDHVDWLGDNRESIGREKAGIFRESTPAVCGDPAPPNSISDYAQLISAPLFQVGQDFNFTHETNSWDWSGADSKKQPLTYTNLPIPSLPLQNAATVLQAIALSGLDVTESDISRGLTVAKVAGRMDCFAHNGQQYLLDVAHNPQSAQYLGEQLAKLKKPITLVLGMLSDKDCTAVIEALVPIVNEWHFVGLSVNRGQTADQLKACWEKANKPQASDVPVCHHDVSTALAYLEQRAETKLIVVAGSFYTVGEAYAALGRDVI</sequence>
<evidence type="ECO:0000256" key="16">
    <source>
        <dbReference type="ARBA" id="ARBA00030048"/>
    </source>
</evidence>
<dbReference type="SUPFAM" id="SSF53244">
    <property type="entry name" value="MurD-like peptide ligases, peptide-binding domain"/>
    <property type="match status" value="1"/>
</dbReference>
<feature type="domain" description="Mur ligase central" evidence="25">
    <location>
        <begin position="49"/>
        <end position="191"/>
    </location>
</feature>
<dbReference type="GO" id="GO:0004326">
    <property type="term" value="F:tetrahydrofolylpolyglutamate synthase activity"/>
    <property type="evidence" value="ECO:0007669"/>
    <property type="project" value="UniProtKB-EC"/>
</dbReference>
<evidence type="ECO:0000256" key="1">
    <source>
        <dbReference type="ARBA" id="ARBA00001946"/>
    </source>
</evidence>
<evidence type="ECO:0000256" key="20">
    <source>
        <dbReference type="ARBA" id="ARBA00047808"/>
    </source>
</evidence>
<dbReference type="GO" id="GO:0005737">
    <property type="term" value="C:cytoplasm"/>
    <property type="evidence" value="ECO:0007669"/>
    <property type="project" value="TreeGrafter"/>
</dbReference>
<comment type="subunit">
    <text evidence="6">Monomer.</text>
</comment>
<evidence type="ECO:0000256" key="14">
    <source>
        <dbReference type="ARBA" id="ARBA00022842"/>
    </source>
</evidence>
<evidence type="ECO:0000259" key="24">
    <source>
        <dbReference type="Pfam" id="PF02875"/>
    </source>
</evidence>
<evidence type="ECO:0000313" key="27">
    <source>
        <dbReference type="Proteomes" id="UP001169862"/>
    </source>
</evidence>
<dbReference type="GO" id="GO:0008841">
    <property type="term" value="F:dihydrofolate synthase activity"/>
    <property type="evidence" value="ECO:0007669"/>
    <property type="project" value="UniProtKB-EC"/>
</dbReference>
<comment type="pathway">
    <text evidence="3">Cofactor biosynthesis; tetrahydrofolate biosynthesis; 7,8-dihydrofolate from 2-amino-4-hydroxy-6-hydroxymethyl-7,8-dihydropteridine diphosphate and 4-aminobenzoate: step 2/2.</text>
</comment>
<evidence type="ECO:0000256" key="8">
    <source>
        <dbReference type="ARBA" id="ARBA00013025"/>
    </source>
</evidence>
<dbReference type="GO" id="GO:0046656">
    <property type="term" value="P:folic acid biosynthetic process"/>
    <property type="evidence" value="ECO:0007669"/>
    <property type="project" value="UniProtKB-KW"/>
</dbReference>
<comment type="catalytic activity">
    <reaction evidence="22">
        <text>7,8-dihydropteroate + L-glutamate + ATP = 7,8-dihydrofolate + ADP + phosphate + H(+)</text>
        <dbReference type="Rhea" id="RHEA:23584"/>
        <dbReference type="ChEBI" id="CHEBI:15378"/>
        <dbReference type="ChEBI" id="CHEBI:17839"/>
        <dbReference type="ChEBI" id="CHEBI:29985"/>
        <dbReference type="ChEBI" id="CHEBI:30616"/>
        <dbReference type="ChEBI" id="CHEBI:43474"/>
        <dbReference type="ChEBI" id="CHEBI:57451"/>
        <dbReference type="ChEBI" id="CHEBI:456216"/>
        <dbReference type="EC" id="6.3.2.12"/>
    </reaction>
</comment>
<dbReference type="SUPFAM" id="SSF53623">
    <property type="entry name" value="MurD-like peptide ligases, catalytic domain"/>
    <property type="match status" value="1"/>
</dbReference>
<keyword evidence="11" id="KW-0479">Metal-binding</keyword>
<feature type="domain" description="Mur ligase C-terminal" evidence="24">
    <location>
        <begin position="288"/>
        <end position="411"/>
    </location>
</feature>